<evidence type="ECO:0000313" key="2">
    <source>
        <dbReference type="Proteomes" id="UP001238179"/>
    </source>
</evidence>
<protein>
    <recommendedName>
        <fullName evidence="3">Periplasmic heavy metal sensor</fullName>
    </recommendedName>
</protein>
<dbReference type="KEGG" id="msil:METEAL_07070"/>
<dbReference type="Gene3D" id="1.20.120.1490">
    <property type="match status" value="1"/>
</dbReference>
<sequence length="141" mass="15236">MATLLPSLLAVPALVLSLPVVSRTDATAFLARRLDLTADQEQAVRLILDKHRPALLAKANALHDARRRMVTACLDPGTSTQDILGLQEATATAGTQVLLEIHQVVGELDPVLTPAQRTKALGFISEAQTRFDGLRNYFLGQ</sequence>
<dbReference type="RefSeq" id="WP_316414424.1">
    <property type="nucleotide sequence ID" value="NZ_AP027080.1"/>
</dbReference>
<evidence type="ECO:0008006" key="3">
    <source>
        <dbReference type="Google" id="ProtNLM"/>
    </source>
</evidence>
<dbReference type="EMBL" id="AP027080">
    <property type="protein sequence ID" value="BDU71533.1"/>
    <property type="molecule type" value="Genomic_DNA"/>
</dbReference>
<organism evidence="1 2">
    <name type="scientific">Mesoterricola silvestris</name>
    <dbReference type="NCBI Taxonomy" id="2927979"/>
    <lineage>
        <taxon>Bacteria</taxon>
        <taxon>Pseudomonadati</taxon>
        <taxon>Acidobacteriota</taxon>
        <taxon>Holophagae</taxon>
        <taxon>Holophagales</taxon>
        <taxon>Holophagaceae</taxon>
        <taxon>Mesoterricola</taxon>
    </lineage>
</organism>
<gene>
    <name evidence="1" type="ORF">METEAL_07070</name>
</gene>
<accession>A0AA48GWC3</accession>
<evidence type="ECO:0000313" key="1">
    <source>
        <dbReference type="EMBL" id="BDU71533.1"/>
    </source>
</evidence>
<dbReference type="Proteomes" id="UP001238179">
    <property type="component" value="Chromosome"/>
</dbReference>
<name>A0AA48GWC3_9BACT</name>
<proteinExistence type="predicted"/>
<keyword evidence="2" id="KW-1185">Reference proteome</keyword>
<reference evidence="2" key="1">
    <citation type="journal article" date="2023" name="Int. J. Syst. Evol. Microbiol.">
        <title>Mesoterricola silvestris gen. nov., sp. nov., Mesoterricola sediminis sp. nov., Geothrix oryzae sp. nov., Geothrix edaphica sp. nov., Geothrix rubra sp. nov., and Geothrix limicola sp. nov., six novel members of Acidobacteriota isolated from soils.</title>
        <authorList>
            <person name="Itoh H."/>
            <person name="Sugisawa Y."/>
            <person name="Mise K."/>
            <person name="Xu Z."/>
            <person name="Kuniyasu M."/>
            <person name="Ushijima N."/>
            <person name="Kawano K."/>
            <person name="Kobayashi E."/>
            <person name="Shiratori Y."/>
            <person name="Masuda Y."/>
            <person name="Senoo K."/>
        </authorList>
    </citation>
    <scope>NUCLEOTIDE SEQUENCE [LARGE SCALE GENOMIC DNA]</scope>
    <source>
        <strain evidence="2">W79</strain>
    </source>
</reference>
<dbReference type="AlphaFoldDB" id="A0AA48GWC3"/>